<name>A0A368BKC2_9GAMM</name>
<organism evidence="2 3">
    <name type="scientific">SAR86 cluster bacterium</name>
    <dbReference type="NCBI Taxonomy" id="2030880"/>
    <lineage>
        <taxon>Bacteria</taxon>
        <taxon>Pseudomonadati</taxon>
        <taxon>Pseudomonadota</taxon>
        <taxon>Gammaproteobacteria</taxon>
        <taxon>SAR86 cluster</taxon>
    </lineage>
</organism>
<dbReference type="InterPro" id="IPR003735">
    <property type="entry name" value="Metal_Tscrpt_repr"/>
</dbReference>
<gene>
    <name evidence="2" type="ORF">DBW98_03990</name>
</gene>
<dbReference type="GO" id="GO:0045892">
    <property type="term" value="P:negative regulation of DNA-templated transcription"/>
    <property type="evidence" value="ECO:0007669"/>
    <property type="project" value="UniProtKB-ARBA"/>
</dbReference>
<dbReference type="Gene3D" id="1.20.58.1000">
    <property type="entry name" value="Metal-sensitive repressor, helix protomer"/>
    <property type="match status" value="1"/>
</dbReference>
<sequence>MKHPCHKNQISSLRRIKGQVEGIERMIDQGKYCVDILNQIKATKNAISSVEGKVLKTHLQECIKESFSGKDDSDKKITEIIKLLKR</sequence>
<dbReference type="GO" id="GO:0046872">
    <property type="term" value="F:metal ion binding"/>
    <property type="evidence" value="ECO:0007669"/>
    <property type="project" value="InterPro"/>
</dbReference>
<dbReference type="Proteomes" id="UP000253032">
    <property type="component" value="Unassembled WGS sequence"/>
</dbReference>
<comment type="similarity">
    <text evidence="1">Belongs to the FrmR/RcnR family.</text>
</comment>
<dbReference type="EMBL" id="QOPC01000024">
    <property type="protein sequence ID" value="RCL37344.1"/>
    <property type="molecule type" value="Genomic_DNA"/>
</dbReference>
<reference evidence="2 3" key="1">
    <citation type="journal article" date="2018" name="Microbiome">
        <title>Fine metagenomic profile of the Mediterranean stratified and mixed water columns revealed by assembly and recruitment.</title>
        <authorList>
            <person name="Haro-Moreno J.M."/>
            <person name="Lopez-Perez M."/>
            <person name="De La Torre J.R."/>
            <person name="Picazo A."/>
            <person name="Camacho A."/>
            <person name="Rodriguez-Valera F."/>
        </authorList>
    </citation>
    <scope>NUCLEOTIDE SEQUENCE [LARGE SCALE GENOMIC DNA]</scope>
    <source>
        <strain evidence="2">MED-G84</strain>
    </source>
</reference>
<comment type="caution">
    <text evidence="2">The sequence shown here is derived from an EMBL/GenBank/DDBJ whole genome shotgun (WGS) entry which is preliminary data.</text>
</comment>
<evidence type="ECO:0000256" key="1">
    <source>
        <dbReference type="ARBA" id="ARBA00005260"/>
    </source>
</evidence>
<protein>
    <submittedName>
        <fullName evidence="2">Transcriptional regulator</fullName>
    </submittedName>
</protein>
<dbReference type="Pfam" id="PF02583">
    <property type="entry name" value="Trns_repr_metal"/>
    <property type="match status" value="1"/>
</dbReference>
<accession>A0A368BKC2</accession>
<dbReference type="PANTHER" id="PTHR33677">
    <property type="entry name" value="TRANSCRIPTIONAL REPRESSOR FRMR-RELATED"/>
    <property type="match status" value="1"/>
</dbReference>
<proteinExistence type="inferred from homology"/>
<evidence type="ECO:0000313" key="3">
    <source>
        <dbReference type="Proteomes" id="UP000253032"/>
    </source>
</evidence>
<dbReference type="GO" id="GO:0003677">
    <property type="term" value="F:DNA binding"/>
    <property type="evidence" value="ECO:0007669"/>
    <property type="project" value="InterPro"/>
</dbReference>
<dbReference type="AlphaFoldDB" id="A0A368BKC2"/>
<dbReference type="CDD" id="cd10148">
    <property type="entry name" value="CsoR-like_DUF156"/>
    <property type="match status" value="1"/>
</dbReference>
<dbReference type="InterPro" id="IPR038390">
    <property type="entry name" value="Metal_Tscrpt_repr_sf"/>
</dbReference>
<evidence type="ECO:0000313" key="2">
    <source>
        <dbReference type="EMBL" id="RCL37344.1"/>
    </source>
</evidence>